<feature type="region of interest" description="Disordered" evidence="1">
    <location>
        <begin position="32"/>
        <end position="98"/>
    </location>
</feature>
<reference evidence="3 4" key="1">
    <citation type="submission" date="2020-12" db="EMBL/GenBank/DDBJ databases">
        <title>Metabolic potential, ecology and presence of endohyphal bacteria is reflected in genomic diversity of Mucoromycotina.</title>
        <authorList>
            <person name="Muszewska A."/>
            <person name="Okrasinska A."/>
            <person name="Steczkiewicz K."/>
            <person name="Drgas O."/>
            <person name="Orlowska M."/>
            <person name="Perlinska-Lenart U."/>
            <person name="Aleksandrzak-Piekarczyk T."/>
            <person name="Szatraj K."/>
            <person name="Zielenkiewicz U."/>
            <person name="Pilsyk S."/>
            <person name="Malc E."/>
            <person name="Mieczkowski P."/>
            <person name="Kruszewska J.S."/>
            <person name="Biernat P."/>
            <person name="Pawlowska J."/>
        </authorList>
    </citation>
    <scope>NUCLEOTIDE SEQUENCE [LARGE SCALE GENOMIC DNA]</scope>
    <source>
        <strain evidence="3 4">CBS 142.35</strain>
    </source>
</reference>
<sequence length="343" mass="38318">MLNSSYFITLYFLLFLISCTAFAIPDDEKTASVTTNNNNNPATDATDNANNAKTNPSPALADKSLPKSEKQQNAEKKDASPSKKHKSTDATTPAEQKSPLVKIKDADDFCFFLPSEPNQEVAPTEDYGVAHCTSNDVVKGNKVFPDGFITKMHYNKTSTYVQVTGYLDSEKYGLLANDEGGQYDNHNKGKPIGAKCDGYPHFVNLVEPANQRFCIRCCEFKADCNTGRSQYGCINVIPGDYSDAELVERVFGDVINQEKHMDSSPSLQHQVDALVELASQSTTDSKKMKAEWQMFIQQLQSTYPSETDNLSRASQTTDWFTTVPQWWHFLTQLSVQIHNNEEE</sequence>
<protein>
    <submittedName>
        <fullName evidence="3">Uncharacterized protein</fullName>
    </submittedName>
</protein>
<evidence type="ECO:0000313" key="3">
    <source>
        <dbReference type="EMBL" id="KAG2220249.1"/>
    </source>
</evidence>
<feature type="signal peptide" evidence="2">
    <location>
        <begin position="1"/>
        <end position="23"/>
    </location>
</feature>
<evidence type="ECO:0000256" key="1">
    <source>
        <dbReference type="SAM" id="MobiDB-lite"/>
    </source>
</evidence>
<keyword evidence="4" id="KW-1185">Reference proteome</keyword>
<proteinExistence type="predicted"/>
<feature type="compositionally biased region" description="Low complexity" evidence="1">
    <location>
        <begin position="34"/>
        <end position="56"/>
    </location>
</feature>
<evidence type="ECO:0000313" key="4">
    <source>
        <dbReference type="Proteomes" id="UP000646827"/>
    </source>
</evidence>
<feature type="chain" id="PRO_5034339534" evidence="2">
    <location>
        <begin position="24"/>
        <end position="343"/>
    </location>
</feature>
<name>A0A8H7S070_9FUNG</name>
<keyword evidence="2" id="KW-0732">Signal</keyword>
<organism evidence="3 4">
    <name type="scientific">Circinella minor</name>
    <dbReference type="NCBI Taxonomy" id="1195481"/>
    <lineage>
        <taxon>Eukaryota</taxon>
        <taxon>Fungi</taxon>
        <taxon>Fungi incertae sedis</taxon>
        <taxon>Mucoromycota</taxon>
        <taxon>Mucoromycotina</taxon>
        <taxon>Mucoromycetes</taxon>
        <taxon>Mucorales</taxon>
        <taxon>Lichtheimiaceae</taxon>
        <taxon>Circinella</taxon>
    </lineage>
</organism>
<dbReference type="AlphaFoldDB" id="A0A8H7S070"/>
<dbReference type="EMBL" id="JAEPRB010000147">
    <property type="protein sequence ID" value="KAG2220249.1"/>
    <property type="molecule type" value="Genomic_DNA"/>
</dbReference>
<gene>
    <name evidence="3" type="ORF">INT45_008790</name>
</gene>
<dbReference type="Proteomes" id="UP000646827">
    <property type="component" value="Unassembled WGS sequence"/>
</dbReference>
<feature type="compositionally biased region" description="Basic and acidic residues" evidence="1">
    <location>
        <begin position="64"/>
        <end position="81"/>
    </location>
</feature>
<accession>A0A8H7S070</accession>
<comment type="caution">
    <text evidence="3">The sequence shown here is derived from an EMBL/GenBank/DDBJ whole genome shotgun (WGS) entry which is preliminary data.</text>
</comment>
<evidence type="ECO:0000256" key="2">
    <source>
        <dbReference type="SAM" id="SignalP"/>
    </source>
</evidence>
<dbReference type="OrthoDB" id="3044029at2759"/>